<organism evidence="1 2">
    <name type="scientific">Macrosiphum euphorbiae</name>
    <name type="common">potato aphid</name>
    <dbReference type="NCBI Taxonomy" id="13131"/>
    <lineage>
        <taxon>Eukaryota</taxon>
        <taxon>Metazoa</taxon>
        <taxon>Ecdysozoa</taxon>
        <taxon>Arthropoda</taxon>
        <taxon>Hexapoda</taxon>
        <taxon>Insecta</taxon>
        <taxon>Pterygota</taxon>
        <taxon>Neoptera</taxon>
        <taxon>Paraneoptera</taxon>
        <taxon>Hemiptera</taxon>
        <taxon>Sternorrhyncha</taxon>
        <taxon>Aphidomorpha</taxon>
        <taxon>Aphidoidea</taxon>
        <taxon>Aphididae</taxon>
        <taxon>Macrosiphini</taxon>
        <taxon>Macrosiphum</taxon>
    </lineage>
</organism>
<reference evidence="1 2" key="1">
    <citation type="submission" date="2023-01" db="EMBL/GenBank/DDBJ databases">
        <authorList>
            <person name="Whitehead M."/>
        </authorList>
    </citation>
    <scope>NUCLEOTIDE SEQUENCE [LARGE SCALE GENOMIC DNA]</scope>
</reference>
<dbReference type="Proteomes" id="UP001160148">
    <property type="component" value="Unassembled WGS sequence"/>
</dbReference>
<comment type="caution">
    <text evidence="1">The sequence shown here is derived from an EMBL/GenBank/DDBJ whole genome shotgun (WGS) entry which is preliminary data.</text>
</comment>
<evidence type="ECO:0000313" key="1">
    <source>
        <dbReference type="EMBL" id="CAI6362785.1"/>
    </source>
</evidence>
<accession>A0AAV0X3J7</accession>
<dbReference type="EMBL" id="CARXXK010000003">
    <property type="protein sequence ID" value="CAI6362785.1"/>
    <property type="molecule type" value="Genomic_DNA"/>
</dbReference>
<dbReference type="AlphaFoldDB" id="A0AAV0X3J7"/>
<sequence length="69" mass="7795">MQVVHRCCRERMACETIEFYDPGISRVQSACGNNPNSDGHVPMKKNRRKCDIAVFSVRVPSNYGSTTDM</sequence>
<protein>
    <submittedName>
        <fullName evidence="1">Uncharacterized protein</fullName>
    </submittedName>
</protein>
<name>A0AAV0X3J7_9HEMI</name>
<evidence type="ECO:0000313" key="2">
    <source>
        <dbReference type="Proteomes" id="UP001160148"/>
    </source>
</evidence>
<proteinExistence type="predicted"/>
<keyword evidence="2" id="KW-1185">Reference proteome</keyword>
<gene>
    <name evidence="1" type="ORF">MEUPH1_LOCUS17821</name>
</gene>